<keyword evidence="2" id="KW-0472">Membrane</keyword>
<evidence type="ECO:0000313" key="4">
    <source>
        <dbReference type="Proteomes" id="UP000001056"/>
    </source>
</evidence>
<dbReference type="OrthoDB" id="10572057at2759"/>
<evidence type="ECO:0000256" key="2">
    <source>
        <dbReference type="SAM" id="Phobius"/>
    </source>
</evidence>
<dbReference type="Proteomes" id="UP000001056">
    <property type="component" value="Unassembled WGS sequence"/>
</dbReference>
<keyword evidence="2" id="KW-1133">Transmembrane helix</keyword>
<feature type="transmembrane region" description="Helical" evidence="2">
    <location>
        <begin position="51"/>
        <end position="73"/>
    </location>
</feature>
<proteinExistence type="predicted"/>
<dbReference type="HOGENOM" id="CLU_1402272_0_0_1"/>
<dbReference type="InParanoid" id="Q2HGG0"/>
<dbReference type="AlphaFoldDB" id="Q2HGG0"/>
<gene>
    <name evidence="3" type="ORF">CHGG_00694</name>
</gene>
<sequence>MSSARDGLGGKRAQNRQPADGDHPIQHSIGSARIKATTPAHFANAMHVSAFLLPPVLGVYTGILGILGILGVWSGTASTDWTPCLALSDLVPKSPGDCRLTDEDPVDADAGVNDALFGLVISWIVACSGARARAVCRVTVSDPPRTTLPGSPTRDPTRRLFRNHQTSLRYEVRRVHTRDQATSGKARRHEDSTR</sequence>
<evidence type="ECO:0000256" key="1">
    <source>
        <dbReference type="SAM" id="MobiDB-lite"/>
    </source>
</evidence>
<dbReference type="RefSeq" id="XP_001219915.1">
    <property type="nucleotide sequence ID" value="XM_001219914.1"/>
</dbReference>
<feature type="region of interest" description="Disordered" evidence="1">
    <location>
        <begin position="141"/>
        <end position="162"/>
    </location>
</feature>
<keyword evidence="4" id="KW-1185">Reference proteome</keyword>
<evidence type="ECO:0000313" key="3">
    <source>
        <dbReference type="EMBL" id="EAQ92459.1"/>
    </source>
</evidence>
<dbReference type="GeneID" id="4386919"/>
<dbReference type="EMBL" id="CH408029">
    <property type="protein sequence ID" value="EAQ92459.1"/>
    <property type="molecule type" value="Genomic_DNA"/>
</dbReference>
<keyword evidence="2" id="KW-0812">Transmembrane</keyword>
<accession>Q2HGG0</accession>
<organism evidence="3 4">
    <name type="scientific">Chaetomium globosum (strain ATCC 6205 / CBS 148.51 / DSM 1962 / NBRC 6347 / NRRL 1970)</name>
    <name type="common">Soil fungus</name>
    <dbReference type="NCBI Taxonomy" id="306901"/>
    <lineage>
        <taxon>Eukaryota</taxon>
        <taxon>Fungi</taxon>
        <taxon>Dikarya</taxon>
        <taxon>Ascomycota</taxon>
        <taxon>Pezizomycotina</taxon>
        <taxon>Sordariomycetes</taxon>
        <taxon>Sordariomycetidae</taxon>
        <taxon>Sordariales</taxon>
        <taxon>Chaetomiaceae</taxon>
        <taxon>Chaetomium</taxon>
    </lineage>
</organism>
<dbReference type="VEuPathDB" id="FungiDB:CHGG_00694"/>
<name>Q2HGG0_CHAGB</name>
<protein>
    <submittedName>
        <fullName evidence="3">Uncharacterized protein</fullName>
    </submittedName>
</protein>
<feature type="region of interest" description="Disordered" evidence="1">
    <location>
        <begin position="1"/>
        <end position="26"/>
    </location>
</feature>
<reference evidence="4" key="1">
    <citation type="journal article" date="2015" name="Genome Announc.">
        <title>Draft genome sequence of the cellulolytic fungus Chaetomium globosum.</title>
        <authorList>
            <person name="Cuomo C.A."/>
            <person name="Untereiner W.A."/>
            <person name="Ma L.-J."/>
            <person name="Grabherr M."/>
            <person name="Birren B.W."/>
        </authorList>
    </citation>
    <scope>NUCLEOTIDE SEQUENCE [LARGE SCALE GENOMIC DNA]</scope>
    <source>
        <strain evidence="4">ATCC 6205 / CBS 148.51 / DSM 1962 / NBRC 6347 / NRRL 1970</strain>
    </source>
</reference>
<feature type="region of interest" description="Disordered" evidence="1">
    <location>
        <begin position="174"/>
        <end position="194"/>
    </location>
</feature>